<name>A0A0M6YIL7_9RHOB</name>
<dbReference type="Proteomes" id="UP000049222">
    <property type="component" value="Unassembled WGS sequence"/>
</dbReference>
<dbReference type="RefSeq" id="WP_275934851.1">
    <property type="nucleotide sequence ID" value="NZ_CXSU01000011.1"/>
</dbReference>
<keyword evidence="1" id="KW-1133">Transmembrane helix</keyword>
<reference evidence="2 3" key="1">
    <citation type="submission" date="2015-07" db="EMBL/GenBank/DDBJ databases">
        <authorList>
            <person name="Noorani M."/>
        </authorList>
    </citation>
    <scope>NUCLEOTIDE SEQUENCE [LARGE SCALE GENOMIC DNA]</scope>
    <source>
        <strain evidence="2 3">CECT 7802</strain>
    </source>
</reference>
<sequence>MTILEATILAASFGILMAIVRFAVLAWAPRSFAARLLRKTIV</sequence>
<proteinExistence type="predicted"/>
<evidence type="ECO:0000313" key="3">
    <source>
        <dbReference type="Proteomes" id="UP000049222"/>
    </source>
</evidence>
<evidence type="ECO:0000256" key="1">
    <source>
        <dbReference type="SAM" id="Phobius"/>
    </source>
</evidence>
<evidence type="ECO:0000313" key="2">
    <source>
        <dbReference type="EMBL" id="CTQ49515.1"/>
    </source>
</evidence>
<protein>
    <submittedName>
        <fullName evidence="2">Uncharacterized protein</fullName>
    </submittedName>
</protein>
<dbReference type="EMBL" id="CXSU01000011">
    <property type="protein sequence ID" value="CTQ49515.1"/>
    <property type="molecule type" value="Genomic_DNA"/>
</dbReference>
<dbReference type="AlphaFoldDB" id="A0A0M6YIL7"/>
<feature type="transmembrane region" description="Helical" evidence="1">
    <location>
        <begin position="6"/>
        <end position="28"/>
    </location>
</feature>
<keyword evidence="3" id="KW-1185">Reference proteome</keyword>
<accession>A0A0M6YIL7</accession>
<keyword evidence="1" id="KW-0812">Transmembrane</keyword>
<organism evidence="2 3">
    <name type="scientific">Jannaschia donghaensis</name>
    <dbReference type="NCBI Taxonomy" id="420998"/>
    <lineage>
        <taxon>Bacteria</taxon>
        <taxon>Pseudomonadati</taxon>
        <taxon>Pseudomonadota</taxon>
        <taxon>Alphaproteobacteria</taxon>
        <taxon>Rhodobacterales</taxon>
        <taxon>Roseobacteraceae</taxon>
        <taxon>Jannaschia</taxon>
    </lineage>
</organism>
<keyword evidence="1" id="KW-0472">Membrane</keyword>
<gene>
    <name evidence="2" type="ORF">JDO7802_01529</name>
</gene>